<evidence type="ECO:0000313" key="4">
    <source>
        <dbReference type="Proteomes" id="UP000196402"/>
    </source>
</evidence>
<dbReference type="VEuPathDB" id="PlasmoDB:PVP01_0420000"/>
<feature type="compositionally biased region" description="Basic and acidic residues" evidence="1">
    <location>
        <begin position="451"/>
        <end position="468"/>
    </location>
</feature>
<evidence type="ECO:0000313" key="5">
    <source>
        <dbReference type="Proteomes" id="UP000305196"/>
    </source>
</evidence>
<dbReference type="AlphaFoldDB" id="A0A1G4GSZ4"/>
<reference evidence="4 5" key="1">
    <citation type="submission" date="2016-07" db="EMBL/GenBank/DDBJ databases">
        <authorList>
            <consortium name="Pathogen Informatics"/>
        </authorList>
    </citation>
    <scope>NUCLEOTIDE SEQUENCE [LARGE SCALE GENOMIC DNA]</scope>
</reference>
<proteinExistence type="predicted"/>
<gene>
    <name evidence="3" type="ORF">PVC01_040023100</name>
    <name evidence="2" type="ORF">PVT01_040022500</name>
</gene>
<evidence type="ECO:0000313" key="3">
    <source>
        <dbReference type="EMBL" id="SCO71142.1"/>
    </source>
</evidence>
<feature type="compositionally biased region" description="Basic residues" evidence="1">
    <location>
        <begin position="484"/>
        <end position="493"/>
    </location>
</feature>
<sequence length="555" mass="61953">MSTNRQSCPSPQLYTSTISDAINRYSLMGTLDHHSGSFHLSRSAPEEKNVASHSDWTALQEDTSGEEGELQTYTSIVLGGTNEPMRRRATEGEFPPRGWRGEIKQDSPKERPLDVLLEKQAKHDAEWTKHILKILLTAEEANKVKDFQDVIKTIEHEEIKELLLHHSKVVLFEIKKIYGVLGGLVNDGGGRVGRKGRLDVPPREGLPLNLLRSKRGKPNLRAKKWYLLNRYYRRLCRIYEEENSLLRRLLMGSPVGDANEVEALPRRHNHIAKQTLLGRCVITYQAKVGRTFPVEMKSKWIRGALKRGSKHRLNLKRDTRIFRFVPHVDMVKGQLGGESLSEEGSEPSGGTQNSQVDAPKMSTSKCYVYPREEEVKSCSDMAMPNGPIVNDCEGDEAMEVGVKGQEEEHPEGVIQEEKNSRQDGPLFGEEAPSGGDVGVNASSEQAGEAPVEDHPKKELTDGHEKGDNHLGAANSKLGQIDKKTKLKKKKKVGERREKGEKKKKKKLNAQQTNAVTGKEENGGGDHPLADVPDKATEEANEGVVLCQEVYHDCTH</sequence>
<feature type="region of interest" description="Disordered" evidence="1">
    <location>
        <begin position="337"/>
        <end position="359"/>
    </location>
</feature>
<protein>
    <submittedName>
        <fullName evidence="2">Uncharacterized protein</fullName>
    </submittedName>
</protein>
<evidence type="ECO:0000313" key="2">
    <source>
        <dbReference type="EMBL" id="SCO65706.1"/>
    </source>
</evidence>
<name>A0A1G4GSZ4_PLAVI</name>
<organism evidence="2 4">
    <name type="scientific">Plasmodium vivax</name>
    <name type="common">malaria parasite P. vivax</name>
    <dbReference type="NCBI Taxonomy" id="5855"/>
    <lineage>
        <taxon>Eukaryota</taxon>
        <taxon>Sar</taxon>
        <taxon>Alveolata</taxon>
        <taxon>Apicomplexa</taxon>
        <taxon>Aconoidasida</taxon>
        <taxon>Haemosporida</taxon>
        <taxon>Plasmodiidae</taxon>
        <taxon>Plasmodium</taxon>
        <taxon>Plasmodium (Plasmodium)</taxon>
    </lineage>
</organism>
<accession>A0A1G4GSZ4</accession>
<dbReference type="Proteomes" id="UP000305196">
    <property type="component" value="Chromosome 4"/>
</dbReference>
<feature type="compositionally biased region" description="Basic and acidic residues" evidence="1">
    <location>
        <begin position="517"/>
        <end position="532"/>
    </location>
</feature>
<dbReference type="EMBL" id="LT615259">
    <property type="protein sequence ID" value="SCO71142.1"/>
    <property type="molecule type" value="Genomic_DNA"/>
</dbReference>
<dbReference type="VEuPathDB" id="PlasmoDB:PVPAM_040030900"/>
<dbReference type="VEuPathDB" id="PlasmoDB:PVW1_040026500"/>
<feature type="region of interest" description="Disordered" evidence="1">
    <location>
        <begin position="403"/>
        <end position="532"/>
    </location>
</feature>
<dbReference type="EMBL" id="LT615242">
    <property type="protein sequence ID" value="SCO65706.1"/>
    <property type="molecule type" value="Genomic_DNA"/>
</dbReference>
<feature type="compositionally biased region" description="Basic and acidic residues" evidence="1">
    <location>
        <begin position="404"/>
        <end position="421"/>
    </location>
</feature>
<feature type="region of interest" description="Disordered" evidence="1">
    <location>
        <begin position="86"/>
        <end position="105"/>
    </location>
</feature>
<dbReference type="Proteomes" id="UP000196402">
    <property type="component" value="Chromosome 4"/>
</dbReference>
<dbReference type="VEuPathDB" id="PlasmoDB:PVX_003685"/>
<evidence type="ECO:0000256" key="1">
    <source>
        <dbReference type="SAM" id="MobiDB-lite"/>
    </source>
</evidence>